<evidence type="ECO:0000313" key="2">
    <source>
        <dbReference type="Proteomes" id="UP000053144"/>
    </source>
</evidence>
<gene>
    <name evidence="1" type="ORF">LR48_Vigan05g101200</name>
</gene>
<evidence type="ECO:0000313" key="1">
    <source>
        <dbReference type="EMBL" id="KOM43408.1"/>
    </source>
</evidence>
<organism evidence="1 2">
    <name type="scientific">Phaseolus angularis</name>
    <name type="common">Azuki bean</name>
    <name type="synonym">Vigna angularis</name>
    <dbReference type="NCBI Taxonomy" id="3914"/>
    <lineage>
        <taxon>Eukaryota</taxon>
        <taxon>Viridiplantae</taxon>
        <taxon>Streptophyta</taxon>
        <taxon>Embryophyta</taxon>
        <taxon>Tracheophyta</taxon>
        <taxon>Spermatophyta</taxon>
        <taxon>Magnoliopsida</taxon>
        <taxon>eudicotyledons</taxon>
        <taxon>Gunneridae</taxon>
        <taxon>Pentapetalae</taxon>
        <taxon>rosids</taxon>
        <taxon>fabids</taxon>
        <taxon>Fabales</taxon>
        <taxon>Fabaceae</taxon>
        <taxon>Papilionoideae</taxon>
        <taxon>50 kb inversion clade</taxon>
        <taxon>NPAAA clade</taxon>
        <taxon>indigoferoid/millettioid clade</taxon>
        <taxon>Phaseoleae</taxon>
        <taxon>Vigna</taxon>
    </lineage>
</organism>
<dbReference type="Proteomes" id="UP000053144">
    <property type="component" value="Chromosome 5"/>
</dbReference>
<accession>A0A0L9UKX2</accession>
<sequence length="56" mass="5872">MKDKNHPQIPRVAALMNQALDVASIVGPSAPLNVLDRGRVAGRVCLLGHEDAIADG</sequence>
<dbReference type="Gramene" id="KOM43408">
    <property type="protein sequence ID" value="KOM43408"/>
    <property type="gene ID" value="LR48_Vigan05g101200"/>
</dbReference>
<dbReference type="AlphaFoldDB" id="A0A0L9UKX2"/>
<dbReference type="EMBL" id="CM003375">
    <property type="protein sequence ID" value="KOM43408.1"/>
    <property type="molecule type" value="Genomic_DNA"/>
</dbReference>
<reference evidence="2" key="1">
    <citation type="journal article" date="2015" name="Proc. Natl. Acad. Sci. U.S.A.">
        <title>Genome sequencing of adzuki bean (Vigna angularis) provides insight into high starch and low fat accumulation and domestication.</title>
        <authorList>
            <person name="Yang K."/>
            <person name="Tian Z."/>
            <person name="Chen C."/>
            <person name="Luo L."/>
            <person name="Zhao B."/>
            <person name="Wang Z."/>
            <person name="Yu L."/>
            <person name="Li Y."/>
            <person name="Sun Y."/>
            <person name="Li W."/>
            <person name="Chen Y."/>
            <person name="Li Y."/>
            <person name="Zhang Y."/>
            <person name="Ai D."/>
            <person name="Zhao J."/>
            <person name="Shang C."/>
            <person name="Ma Y."/>
            <person name="Wu B."/>
            <person name="Wang M."/>
            <person name="Gao L."/>
            <person name="Sun D."/>
            <person name="Zhang P."/>
            <person name="Guo F."/>
            <person name="Wang W."/>
            <person name="Li Y."/>
            <person name="Wang J."/>
            <person name="Varshney R.K."/>
            <person name="Wang J."/>
            <person name="Ling H.Q."/>
            <person name="Wan P."/>
        </authorList>
    </citation>
    <scope>NUCLEOTIDE SEQUENCE</scope>
    <source>
        <strain evidence="2">cv. Jingnong 6</strain>
    </source>
</reference>
<protein>
    <submittedName>
        <fullName evidence="1">Uncharacterized protein</fullName>
    </submittedName>
</protein>
<proteinExistence type="predicted"/>
<name>A0A0L9UKX2_PHAAN</name>